<accession>A0ABP8KAZ8</accession>
<dbReference type="Proteomes" id="UP001500635">
    <property type="component" value="Unassembled WGS sequence"/>
</dbReference>
<organism evidence="2 3">
    <name type="scientific">Tsukamurella soli</name>
    <dbReference type="NCBI Taxonomy" id="644556"/>
    <lineage>
        <taxon>Bacteria</taxon>
        <taxon>Bacillati</taxon>
        <taxon>Actinomycetota</taxon>
        <taxon>Actinomycetes</taxon>
        <taxon>Mycobacteriales</taxon>
        <taxon>Tsukamurellaceae</taxon>
        <taxon>Tsukamurella</taxon>
    </lineage>
</organism>
<keyword evidence="3" id="KW-1185">Reference proteome</keyword>
<protein>
    <submittedName>
        <fullName evidence="2">Uncharacterized protein</fullName>
    </submittedName>
</protein>
<evidence type="ECO:0000313" key="3">
    <source>
        <dbReference type="Proteomes" id="UP001500635"/>
    </source>
</evidence>
<evidence type="ECO:0000256" key="1">
    <source>
        <dbReference type="SAM" id="MobiDB-lite"/>
    </source>
</evidence>
<dbReference type="EMBL" id="BAABFR010000107">
    <property type="protein sequence ID" value="GAA4403262.1"/>
    <property type="molecule type" value="Genomic_DNA"/>
</dbReference>
<sequence length="74" mass="7824">MLVVCTLGLPQEGADPGEQLVVVHAVTLVIPSDKNRGRRALNTSSIVRNRAGTRPVPRAVPRHVTGRPTLPPGA</sequence>
<proteinExistence type="predicted"/>
<name>A0ABP8KAZ8_9ACTN</name>
<feature type="region of interest" description="Disordered" evidence="1">
    <location>
        <begin position="49"/>
        <end position="74"/>
    </location>
</feature>
<evidence type="ECO:0000313" key="2">
    <source>
        <dbReference type="EMBL" id="GAA4403262.1"/>
    </source>
</evidence>
<gene>
    <name evidence="2" type="ORF">GCM10023147_44540</name>
</gene>
<reference evidence="3" key="1">
    <citation type="journal article" date="2019" name="Int. J. Syst. Evol. Microbiol.">
        <title>The Global Catalogue of Microorganisms (GCM) 10K type strain sequencing project: providing services to taxonomists for standard genome sequencing and annotation.</title>
        <authorList>
            <consortium name="The Broad Institute Genomics Platform"/>
            <consortium name="The Broad Institute Genome Sequencing Center for Infectious Disease"/>
            <person name="Wu L."/>
            <person name="Ma J."/>
        </authorList>
    </citation>
    <scope>NUCLEOTIDE SEQUENCE [LARGE SCALE GENOMIC DNA]</scope>
    <source>
        <strain evidence="3">JCM 17688</strain>
    </source>
</reference>
<comment type="caution">
    <text evidence="2">The sequence shown here is derived from an EMBL/GenBank/DDBJ whole genome shotgun (WGS) entry which is preliminary data.</text>
</comment>